<dbReference type="InterPro" id="IPR024615">
    <property type="entry name" value="CRISPR-assoc_Cmr2_N"/>
</dbReference>
<dbReference type="PROSITE" id="PS50887">
    <property type="entry name" value="GGDEF"/>
    <property type="match status" value="1"/>
</dbReference>
<comment type="caution">
    <text evidence="4">The sequence shown here is derived from an EMBL/GenBank/DDBJ whole genome shotgun (WGS) entry which is preliminary data.</text>
</comment>
<dbReference type="AlphaFoldDB" id="A0A150TAI5"/>
<dbReference type="NCBIfam" id="TIGR02577">
    <property type="entry name" value="cas_TM1794_Cmr2"/>
    <property type="match status" value="1"/>
</dbReference>
<feature type="domain" description="GGDEF" evidence="3">
    <location>
        <begin position="333"/>
        <end position="479"/>
    </location>
</feature>
<dbReference type="GO" id="GO:0000166">
    <property type="term" value="F:nucleotide binding"/>
    <property type="evidence" value="ECO:0007669"/>
    <property type="project" value="UniProtKB-KW"/>
</dbReference>
<proteinExistence type="predicted"/>
<gene>
    <name evidence="4" type="ORF">BE21_06060</name>
</gene>
<evidence type="ECO:0000256" key="1">
    <source>
        <dbReference type="ARBA" id="ARBA00022741"/>
    </source>
</evidence>
<dbReference type="InterPro" id="IPR013407">
    <property type="entry name" value="CRISPR-assoc_prot_Cmr2"/>
</dbReference>
<sequence>MSAHLLLVTLGPVQEFIAQARRTRDLWFGSHLLSELSRAAAGALVNKGAELVFPPFTQGDPEIEPCDGPVRPRTERPPLAVPNKLVAVVPDEKDPEGAARAARAAAYERWNELAGVARRKCKGLLAEGIDAVWDEQIATFPEYHAAWSPMNHGGNDSGYDDVRRGLEAVIAARKHLRDFPAWTQQRGGVPKSSLDGARETVLAPPARRAAHLVRRYRIAAGEQLDAVGLVKRAGGEPEQFVPIGNIALASWIEHAAGVAGPDIRRLAKACAEIGIGRIDRPDLRWTKPFSFDAQVFLEDRWRPVLEEAQYGGERRDWEKLVRPILDKMSAPNPYVACLVADGDHVGNALRELGAREHQRAFARELSRFAEKAREVVEQKHRGVLVYAGGDDVVAMVCLDDAIACADALQRAFEEVMMQARSAVGPAEGTRPTLSVGVGVGHLLESMGHLLALGRKAEERAKNACVGEGADRNALAITIDKRSGSEVTWRGRWDAGEEAPAARLAADVALLDERLSSKKVHEIQTDVARMPAPEDLVKVEDRPWAELLAADVRRTLLRSTEGEGVLPGEVGLHLDVRDGYGPLRRRVERWIARMLVARTLGEARRSNQPRGREA</sequence>
<dbReference type="InterPro" id="IPR054767">
    <property type="entry name" value="Cas10-Cmr2_palm2"/>
</dbReference>
<dbReference type="InterPro" id="IPR000160">
    <property type="entry name" value="GGDEF_dom"/>
</dbReference>
<dbReference type="InterPro" id="IPR043128">
    <property type="entry name" value="Rev_trsase/Diguanyl_cyclase"/>
</dbReference>
<dbReference type="Proteomes" id="UP000075502">
    <property type="component" value="Unassembled WGS sequence"/>
</dbReference>
<keyword evidence="2" id="KW-0051">Antiviral defense</keyword>
<protein>
    <recommendedName>
        <fullName evidence="3">GGDEF domain-containing protein</fullName>
    </recommendedName>
</protein>
<evidence type="ECO:0000313" key="5">
    <source>
        <dbReference type="Proteomes" id="UP000075502"/>
    </source>
</evidence>
<keyword evidence="1" id="KW-0547">Nucleotide-binding</keyword>
<dbReference type="GO" id="GO:0051607">
    <property type="term" value="P:defense response to virus"/>
    <property type="evidence" value="ECO:0007669"/>
    <property type="project" value="UniProtKB-KW"/>
</dbReference>
<dbReference type="Pfam" id="PF12469">
    <property type="entry name" value="Cmr2_N"/>
    <property type="match status" value="1"/>
</dbReference>
<organism evidence="4 5">
    <name type="scientific">Sorangium cellulosum</name>
    <name type="common">Polyangium cellulosum</name>
    <dbReference type="NCBI Taxonomy" id="56"/>
    <lineage>
        <taxon>Bacteria</taxon>
        <taxon>Pseudomonadati</taxon>
        <taxon>Myxococcota</taxon>
        <taxon>Polyangia</taxon>
        <taxon>Polyangiales</taxon>
        <taxon>Polyangiaceae</taxon>
        <taxon>Sorangium</taxon>
    </lineage>
</organism>
<evidence type="ECO:0000256" key="2">
    <source>
        <dbReference type="ARBA" id="ARBA00023118"/>
    </source>
</evidence>
<accession>A0A150TAI5</accession>
<dbReference type="InterPro" id="IPR038242">
    <property type="entry name" value="Cmr2_N"/>
</dbReference>
<evidence type="ECO:0000313" key="4">
    <source>
        <dbReference type="EMBL" id="KYG01468.1"/>
    </source>
</evidence>
<dbReference type="EMBL" id="JEME01003280">
    <property type="protein sequence ID" value="KYG01468.1"/>
    <property type="molecule type" value="Genomic_DNA"/>
</dbReference>
<dbReference type="Pfam" id="PF22335">
    <property type="entry name" value="Cas10-Cmr2_palm2"/>
    <property type="match status" value="1"/>
</dbReference>
<dbReference type="Gene3D" id="3.30.70.2220">
    <property type="entry name" value="CRISPR-Cas system, Cmr2 subunit, D1 domain, cysteine cluster"/>
    <property type="match status" value="1"/>
</dbReference>
<reference evidence="4 5" key="1">
    <citation type="submission" date="2014-02" db="EMBL/GenBank/DDBJ databases">
        <title>The small core and large imbalanced accessory genome model reveals a collaborative survival strategy of Sorangium cellulosum strains in nature.</title>
        <authorList>
            <person name="Han K."/>
            <person name="Peng R."/>
            <person name="Blom J."/>
            <person name="Li Y.-Z."/>
        </authorList>
    </citation>
    <scope>NUCLEOTIDE SEQUENCE [LARGE SCALE GENOMIC DNA]</scope>
    <source>
        <strain evidence="4 5">So0007-03</strain>
    </source>
</reference>
<dbReference type="Gene3D" id="3.30.70.270">
    <property type="match status" value="1"/>
</dbReference>
<name>A0A150TAI5_SORCE</name>
<evidence type="ECO:0000259" key="3">
    <source>
        <dbReference type="PROSITE" id="PS50887"/>
    </source>
</evidence>